<name>A0ABR8DE85_9NOST</name>
<sequence>MIKEDSGIGSTLRNSIGVETNKSPLGAKISSKEIIEFGKIATLETTLPLERVGQPLGILLAKVLQTHKQRCYN</sequence>
<gene>
    <name evidence="1" type="ORF">H6G83_33740</name>
</gene>
<reference evidence="1 2" key="1">
    <citation type="journal article" date="2020" name="ISME J.">
        <title>Comparative genomics reveals insights into cyanobacterial evolution and habitat adaptation.</title>
        <authorList>
            <person name="Chen M.Y."/>
            <person name="Teng W.K."/>
            <person name="Zhao L."/>
            <person name="Hu C.X."/>
            <person name="Zhou Y.K."/>
            <person name="Han B.P."/>
            <person name="Song L.R."/>
            <person name="Shu W.S."/>
        </authorList>
    </citation>
    <scope>NUCLEOTIDE SEQUENCE [LARGE SCALE GENOMIC DNA]</scope>
    <source>
        <strain evidence="1 2">FACHB-119</strain>
    </source>
</reference>
<evidence type="ECO:0000313" key="2">
    <source>
        <dbReference type="Proteomes" id="UP000661112"/>
    </source>
</evidence>
<keyword evidence="2" id="KW-1185">Reference proteome</keyword>
<dbReference type="EMBL" id="JACJSG010000092">
    <property type="protein sequence ID" value="MBD2505502.1"/>
    <property type="molecule type" value="Genomic_DNA"/>
</dbReference>
<dbReference type="Proteomes" id="UP000661112">
    <property type="component" value="Unassembled WGS sequence"/>
</dbReference>
<organism evidence="1 2">
    <name type="scientific">Anabaena azotica FACHB-119</name>
    <dbReference type="NCBI Taxonomy" id="947527"/>
    <lineage>
        <taxon>Bacteria</taxon>
        <taxon>Bacillati</taxon>
        <taxon>Cyanobacteriota</taxon>
        <taxon>Cyanophyceae</taxon>
        <taxon>Nostocales</taxon>
        <taxon>Nostocaceae</taxon>
        <taxon>Anabaena</taxon>
        <taxon>Anabaena azotica</taxon>
    </lineage>
</organism>
<proteinExistence type="predicted"/>
<evidence type="ECO:0000313" key="1">
    <source>
        <dbReference type="EMBL" id="MBD2505502.1"/>
    </source>
</evidence>
<protein>
    <submittedName>
        <fullName evidence="1">Uncharacterized protein</fullName>
    </submittedName>
</protein>
<accession>A0ABR8DE85</accession>
<comment type="caution">
    <text evidence="1">The sequence shown here is derived from an EMBL/GenBank/DDBJ whole genome shotgun (WGS) entry which is preliminary data.</text>
</comment>